<accession>A0A975Q1Y1</accession>
<dbReference type="KEGG" id="spph:KFK14_23510"/>
<feature type="compositionally biased region" description="Acidic residues" evidence="1">
    <location>
        <begin position="8"/>
        <end position="17"/>
    </location>
</feature>
<organism evidence="2 3">
    <name type="scientific">Sphingobium phenoxybenzoativorans</name>
    <dbReference type="NCBI Taxonomy" id="1592790"/>
    <lineage>
        <taxon>Bacteria</taxon>
        <taxon>Pseudomonadati</taxon>
        <taxon>Pseudomonadota</taxon>
        <taxon>Alphaproteobacteria</taxon>
        <taxon>Sphingomonadales</taxon>
        <taxon>Sphingomonadaceae</taxon>
        <taxon>Sphingobium</taxon>
    </lineage>
</organism>
<proteinExistence type="predicted"/>
<feature type="compositionally biased region" description="Acidic residues" evidence="1">
    <location>
        <begin position="85"/>
        <end position="101"/>
    </location>
</feature>
<evidence type="ECO:0000313" key="3">
    <source>
        <dbReference type="Proteomes" id="UP000681425"/>
    </source>
</evidence>
<feature type="region of interest" description="Disordered" evidence="1">
    <location>
        <begin position="73"/>
        <end position="101"/>
    </location>
</feature>
<feature type="region of interest" description="Disordered" evidence="1">
    <location>
        <begin position="1"/>
        <end position="58"/>
    </location>
</feature>
<dbReference type="EMBL" id="CP073910">
    <property type="protein sequence ID" value="QUT05863.1"/>
    <property type="molecule type" value="Genomic_DNA"/>
</dbReference>
<keyword evidence="3" id="KW-1185">Reference proteome</keyword>
<name>A0A975Q1Y1_9SPHN</name>
<feature type="compositionally biased region" description="Basic and acidic residues" evidence="1">
    <location>
        <begin position="33"/>
        <end position="48"/>
    </location>
</feature>
<gene>
    <name evidence="2" type="ORF">KFK14_23510</name>
</gene>
<sequence length="101" mass="10720">MPRSPDAIDPDTEENSEQSDAGAQAQDVASDALTRRTDLSEDSEKGGGSDRGAVIPDDVPDLVDTMEAMNRSGTIDNGAYAGEPMMDDEEGWLGNTEEDVD</sequence>
<dbReference type="RefSeq" id="WP_212609357.1">
    <property type="nucleotide sequence ID" value="NZ_CP073910.1"/>
</dbReference>
<reference evidence="2" key="1">
    <citation type="submission" date="2021-04" db="EMBL/GenBank/DDBJ databases">
        <title>Isolation of p-tert-butylphenol degrading bacteria Sphingobium phenoxybenzoativorans Tas13 from active sludge.</title>
        <authorList>
            <person name="Li Y."/>
        </authorList>
    </citation>
    <scope>NUCLEOTIDE SEQUENCE</scope>
    <source>
        <strain evidence="2">Tas13</strain>
    </source>
</reference>
<dbReference type="AlphaFoldDB" id="A0A975Q1Y1"/>
<protein>
    <submittedName>
        <fullName evidence="2">Uncharacterized protein</fullName>
    </submittedName>
</protein>
<evidence type="ECO:0000313" key="2">
    <source>
        <dbReference type="EMBL" id="QUT05863.1"/>
    </source>
</evidence>
<dbReference type="Proteomes" id="UP000681425">
    <property type="component" value="Chromosome"/>
</dbReference>
<evidence type="ECO:0000256" key="1">
    <source>
        <dbReference type="SAM" id="MobiDB-lite"/>
    </source>
</evidence>